<dbReference type="CDD" id="cd04301">
    <property type="entry name" value="NAT_SF"/>
    <property type="match status" value="2"/>
</dbReference>
<dbReference type="PANTHER" id="PTHR43415:SF5">
    <property type="entry name" value="ACETYLTRANSFERASE"/>
    <property type="match status" value="1"/>
</dbReference>
<accession>A0A0W1AYV9</accession>
<reference evidence="2 3" key="1">
    <citation type="journal article" date="2015" name="Int. Biodeterior. Biodegradation">
        <title>Physiological and genetic screening methods for the isolation of methyl tert-butyl ether-degrading bacteria for bioremediation purposes.</title>
        <authorList>
            <person name="Guisado I.M."/>
            <person name="Purswani J."/>
            <person name="Gonzalez Lopez J."/>
            <person name="Pozo C."/>
        </authorList>
    </citation>
    <scope>NUCLEOTIDE SEQUENCE [LARGE SCALE GENOMIC DNA]</scope>
    <source>
        <strain evidence="2 3">SH7</strain>
    </source>
</reference>
<proteinExistence type="predicted"/>
<dbReference type="RefSeq" id="WP_060623390.1">
    <property type="nucleotide sequence ID" value="NZ_LCZJ02000019.1"/>
</dbReference>
<name>A0A0W1AYV9_9BACL</name>
<evidence type="ECO:0000313" key="2">
    <source>
        <dbReference type="EMBL" id="KTD86498.1"/>
    </source>
</evidence>
<gene>
    <name evidence="2" type="ORF">UQ64_13545</name>
</gene>
<dbReference type="InterPro" id="IPR016181">
    <property type="entry name" value="Acyl_CoA_acyltransferase"/>
</dbReference>
<feature type="domain" description="N-acetyltransferase" evidence="1">
    <location>
        <begin position="8"/>
        <end position="174"/>
    </location>
</feature>
<comment type="caution">
    <text evidence="2">The sequence shown here is derived from an EMBL/GenBank/DDBJ whole genome shotgun (WGS) entry which is preliminary data.</text>
</comment>
<feature type="domain" description="N-acetyltransferase" evidence="1">
    <location>
        <begin position="176"/>
        <end position="344"/>
    </location>
</feature>
<dbReference type="InterPro" id="IPR000182">
    <property type="entry name" value="GNAT_dom"/>
</dbReference>
<dbReference type="PANTHER" id="PTHR43415">
    <property type="entry name" value="SPERMIDINE N(1)-ACETYLTRANSFERASE"/>
    <property type="match status" value="1"/>
</dbReference>
<evidence type="ECO:0000259" key="1">
    <source>
        <dbReference type="PROSITE" id="PS51186"/>
    </source>
</evidence>
<dbReference type="AlphaFoldDB" id="A0A0W1AYV9"/>
<dbReference type="Proteomes" id="UP000054709">
    <property type="component" value="Unassembled WGS sequence"/>
</dbReference>
<dbReference type="Gene3D" id="3.40.630.30">
    <property type="match status" value="2"/>
</dbReference>
<dbReference type="Pfam" id="PF00583">
    <property type="entry name" value="Acetyltransf_1"/>
    <property type="match status" value="1"/>
</dbReference>
<dbReference type="SUPFAM" id="SSF55729">
    <property type="entry name" value="Acyl-CoA N-acyltransferases (Nat)"/>
    <property type="match status" value="2"/>
</dbReference>
<dbReference type="EMBL" id="LCZJ02000019">
    <property type="protein sequence ID" value="KTD86498.1"/>
    <property type="molecule type" value="Genomic_DNA"/>
</dbReference>
<protein>
    <recommendedName>
        <fullName evidence="1">N-acetyltransferase domain-containing protein</fullName>
    </recommendedName>
</protein>
<dbReference type="PROSITE" id="PS51186">
    <property type="entry name" value="GNAT"/>
    <property type="match status" value="2"/>
</dbReference>
<keyword evidence="3" id="KW-1185">Reference proteome</keyword>
<dbReference type="Pfam" id="PF13302">
    <property type="entry name" value="Acetyltransf_3"/>
    <property type="match status" value="1"/>
</dbReference>
<evidence type="ECO:0000313" key="3">
    <source>
        <dbReference type="Proteomes" id="UP000054709"/>
    </source>
</evidence>
<dbReference type="GO" id="GO:0016747">
    <property type="term" value="F:acyltransferase activity, transferring groups other than amino-acyl groups"/>
    <property type="evidence" value="ECO:0007669"/>
    <property type="project" value="InterPro"/>
</dbReference>
<sequence>MEVLGNSIRIVRGEPDRTGDILRLLREAANWMERNGIKQWTPGQFNEKDITGYFTDRHVYLAIDDEAVVGMFTLQFSDPQYWGSKNDESYAYLHRLAVAGSHRSQGLGQRMLKYAVQRAKELGCRGLRFDTVAHNIKLNRYYQSMGFHYMGTNDMGNGRLVNLYEHFEKQPDFDRLILRFISESDFEHLKRWSTSPEYLKQWAGPSLIFPLDDDQLTKYLDGANHPANSDRLIFCAVHEATQQVVGHISFSTIDRSNRSARIGRVIVDPDYQGRGFGTRMMNEMLRIGFESLGMHRLSLGAFAFNTVALKTYEAVGFKREGVQRESALFGKQYVDCVEMSILDREWTALQNS</sequence>
<organism evidence="2 3">
    <name type="scientific">Paenibacillus etheri</name>
    <dbReference type="NCBI Taxonomy" id="1306852"/>
    <lineage>
        <taxon>Bacteria</taxon>
        <taxon>Bacillati</taxon>
        <taxon>Bacillota</taxon>
        <taxon>Bacilli</taxon>
        <taxon>Bacillales</taxon>
        <taxon>Paenibacillaceae</taxon>
        <taxon>Paenibacillus</taxon>
    </lineage>
</organism>